<sequence>MRIGELAKLSGISASRIRFYEAEGLITAVERSANGYRDYADNAVWMLEIISSAQSAGFSLEQIRHLLPVKAGNWQHDGLVAALERKVAEIEAMQKRLKENKAQLLVAIDSIRNRPTELDCTERTRWVMERLRDHGVVPIRGKKSRTAAK</sequence>
<dbReference type="PROSITE" id="PS50937">
    <property type="entry name" value="HTH_MERR_2"/>
    <property type="match status" value="1"/>
</dbReference>
<dbReference type="CDD" id="cd04786">
    <property type="entry name" value="HTH_MerR-like_sg7"/>
    <property type="match status" value="1"/>
</dbReference>
<feature type="coiled-coil region" evidence="4">
    <location>
        <begin position="80"/>
        <end position="114"/>
    </location>
</feature>
<dbReference type="SUPFAM" id="SSF46955">
    <property type="entry name" value="Putative DNA-binding domain"/>
    <property type="match status" value="1"/>
</dbReference>
<dbReference type="HOGENOM" id="CLU_060077_2_3_4"/>
<organism evidence="6">
    <name type="scientific">Burkholderia orbicola (strain AU 1054)</name>
    <dbReference type="NCBI Taxonomy" id="331271"/>
    <lineage>
        <taxon>Bacteria</taxon>
        <taxon>Pseudomonadati</taxon>
        <taxon>Pseudomonadota</taxon>
        <taxon>Betaproteobacteria</taxon>
        <taxon>Burkholderiales</taxon>
        <taxon>Burkholderiaceae</taxon>
        <taxon>Burkholderia</taxon>
        <taxon>Burkholderia cepacia complex</taxon>
        <taxon>Burkholderia orbicola</taxon>
    </lineage>
</organism>
<evidence type="ECO:0000313" key="6">
    <source>
        <dbReference type="EMBL" id="ABF80552.1"/>
    </source>
</evidence>
<evidence type="ECO:0000256" key="3">
    <source>
        <dbReference type="ARBA" id="ARBA00023163"/>
    </source>
</evidence>
<dbReference type="GO" id="GO:0003700">
    <property type="term" value="F:DNA-binding transcription factor activity"/>
    <property type="evidence" value="ECO:0007669"/>
    <property type="project" value="InterPro"/>
</dbReference>
<dbReference type="Gene3D" id="1.10.1660.10">
    <property type="match status" value="1"/>
</dbReference>
<evidence type="ECO:0000256" key="1">
    <source>
        <dbReference type="ARBA" id="ARBA00023015"/>
    </source>
</evidence>
<dbReference type="PRINTS" id="PR00040">
    <property type="entry name" value="HTHMERR"/>
</dbReference>
<feature type="domain" description="HTH merR-type" evidence="5">
    <location>
        <begin position="1"/>
        <end position="69"/>
    </location>
</feature>
<keyword evidence="4" id="KW-0175">Coiled coil</keyword>
<dbReference type="PROSITE" id="PS00552">
    <property type="entry name" value="HTH_MERR_1"/>
    <property type="match status" value="1"/>
</dbReference>
<dbReference type="InterPro" id="IPR047057">
    <property type="entry name" value="MerR_fam"/>
</dbReference>
<evidence type="ECO:0000256" key="4">
    <source>
        <dbReference type="SAM" id="Coils"/>
    </source>
</evidence>
<gene>
    <name evidence="6" type="ordered locus">Bcen_5683</name>
</gene>
<dbReference type="AlphaFoldDB" id="A0A0H2Y230"/>
<dbReference type="PANTHER" id="PTHR30204:SF94">
    <property type="entry name" value="HEAVY METAL-DEPENDENT TRANSCRIPTIONAL REGULATOR HI_0293-RELATED"/>
    <property type="match status" value="1"/>
</dbReference>
<evidence type="ECO:0000256" key="2">
    <source>
        <dbReference type="ARBA" id="ARBA00023125"/>
    </source>
</evidence>
<protein>
    <submittedName>
        <fullName evidence="6">Transcriptional regulator, MerR family</fullName>
    </submittedName>
</protein>
<dbReference type="EMBL" id="CP000380">
    <property type="protein sequence ID" value="ABF80552.1"/>
    <property type="molecule type" value="Genomic_DNA"/>
</dbReference>
<keyword evidence="2" id="KW-0238">DNA-binding</keyword>
<keyword evidence="1" id="KW-0805">Transcription regulation</keyword>
<keyword evidence="3" id="KW-0804">Transcription</keyword>
<name>A0A0H2Y230_BURO1</name>
<evidence type="ECO:0000259" key="5">
    <source>
        <dbReference type="PROSITE" id="PS50937"/>
    </source>
</evidence>
<dbReference type="SMART" id="SM00422">
    <property type="entry name" value="HTH_MERR"/>
    <property type="match status" value="1"/>
</dbReference>
<dbReference type="Pfam" id="PF13411">
    <property type="entry name" value="MerR_1"/>
    <property type="match status" value="1"/>
</dbReference>
<reference evidence="6" key="1">
    <citation type="submission" date="2006-05" db="EMBL/GenBank/DDBJ databases">
        <title>Complete sequence of chromosome 3 of Burkholderia cenocepacia AU 1054.</title>
        <authorList>
            <consortium name="US DOE Joint Genome Institute"/>
            <person name="Copeland A."/>
            <person name="Lucas S."/>
            <person name="Lapidus A."/>
            <person name="Barry K."/>
            <person name="Detter J.C."/>
            <person name="Glavina del Rio T."/>
            <person name="Hammon N."/>
            <person name="Israni S."/>
            <person name="Dalin E."/>
            <person name="Tice H."/>
            <person name="Pitluck S."/>
            <person name="Chain P."/>
            <person name="Malfatti S."/>
            <person name="Shin M."/>
            <person name="Vergez L."/>
            <person name="Schmutz J."/>
            <person name="Larimer F."/>
            <person name="Land M."/>
            <person name="Hauser L."/>
            <person name="Kyrpides N."/>
            <person name="Lykidis A."/>
            <person name="LiPuma J.J."/>
            <person name="Konstantinidis K."/>
            <person name="Tiedje J.M."/>
            <person name="Richardson P."/>
        </authorList>
    </citation>
    <scope>NUCLEOTIDE SEQUENCE [LARGE SCALE GENOMIC DNA]</scope>
    <source>
        <strain evidence="6">AU 1054</strain>
    </source>
</reference>
<proteinExistence type="predicted"/>
<accession>A0A0H2Y230</accession>
<dbReference type="InterPro" id="IPR009061">
    <property type="entry name" value="DNA-bd_dom_put_sf"/>
</dbReference>
<dbReference type="GO" id="GO:0003677">
    <property type="term" value="F:DNA binding"/>
    <property type="evidence" value="ECO:0007669"/>
    <property type="project" value="UniProtKB-KW"/>
</dbReference>
<dbReference type="InterPro" id="IPR000551">
    <property type="entry name" value="MerR-type_HTH_dom"/>
</dbReference>
<dbReference type="PANTHER" id="PTHR30204">
    <property type="entry name" value="REDOX-CYCLING DRUG-SENSING TRANSCRIPTIONAL ACTIVATOR SOXR"/>
    <property type="match status" value="1"/>
</dbReference>